<evidence type="ECO:0000256" key="3">
    <source>
        <dbReference type="ARBA" id="ARBA00022989"/>
    </source>
</evidence>
<name>D9PVH0_METTM</name>
<protein>
    <submittedName>
        <fullName evidence="6">Uncharacterized protein</fullName>
    </submittedName>
</protein>
<dbReference type="InterPro" id="IPR002657">
    <property type="entry name" value="BilAc:Na_symport/Acr3"/>
</dbReference>
<keyword evidence="7" id="KW-1185">Reference proteome</keyword>
<keyword evidence="2 5" id="KW-0812">Transmembrane</keyword>
<dbReference type="STRING" id="79929.MTBMA_c06230"/>
<feature type="transmembrane region" description="Helical" evidence="5">
    <location>
        <begin position="32"/>
        <end position="50"/>
    </location>
</feature>
<evidence type="ECO:0000313" key="7">
    <source>
        <dbReference type="Proteomes" id="UP000000345"/>
    </source>
</evidence>
<feature type="transmembrane region" description="Helical" evidence="5">
    <location>
        <begin position="62"/>
        <end position="85"/>
    </location>
</feature>
<dbReference type="PANTHER" id="PTHR10361:SF28">
    <property type="entry name" value="P3 PROTEIN-RELATED"/>
    <property type="match status" value="1"/>
</dbReference>
<dbReference type="PANTHER" id="PTHR10361">
    <property type="entry name" value="SODIUM-BILE ACID COTRANSPORTER"/>
    <property type="match status" value="1"/>
</dbReference>
<dbReference type="KEGG" id="mmg:MTBMA_c06230"/>
<keyword evidence="3 5" id="KW-1133">Transmembrane helix</keyword>
<dbReference type="InterPro" id="IPR004710">
    <property type="entry name" value="Bilac:Na_transpt"/>
</dbReference>
<feature type="transmembrane region" description="Helical" evidence="5">
    <location>
        <begin position="91"/>
        <end position="110"/>
    </location>
</feature>
<dbReference type="Pfam" id="PF01758">
    <property type="entry name" value="SBF"/>
    <property type="match status" value="1"/>
</dbReference>
<evidence type="ECO:0000256" key="1">
    <source>
        <dbReference type="ARBA" id="ARBA00004141"/>
    </source>
</evidence>
<evidence type="ECO:0000313" key="6">
    <source>
        <dbReference type="EMBL" id="ADL58218.1"/>
    </source>
</evidence>
<dbReference type="Proteomes" id="UP000000345">
    <property type="component" value="Chromosome"/>
</dbReference>
<comment type="subcellular location">
    <subcellularLocation>
        <location evidence="1">Membrane</location>
        <topology evidence="1">Multi-pass membrane protein</topology>
    </subcellularLocation>
</comment>
<sequence>MTGTIKKYYGALTLLCVLTGLLFPQFSVFSGYTPLLLALLVFSLVIEHSLEDFGRIIHHPQFLGLVSVSNFLLYPVLGFIFIKTFNFSGDIVSGIILLSFAPSPVVAALWTELSGGDGTPALSAALTSMLLSVAVYPAVLYLMGVASLSVAFRVFELLVFTVFLPAVAALILRLEEERFIPARKNLNFLSAILGLVIIVVAVAHMSGSVRSGGVMEIVLMVSVMLLAGFTYGFILGRLMGHDGAAYVYTAGMRDGVIPVGVALTYFSPAAALPATILLVVMPVFTGIVYYKA</sequence>
<evidence type="ECO:0000256" key="5">
    <source>
        <dbReference type="SAM" id="Phobius"/>
    </source>
</evidence>
<reference evidence="6 7" key="2">
    <citation type="journal article" date="2010" name="J. Bacteriol.">
        <title>Complete genome sequence of Methanothermobacter marburgensis, a methanoarchaeon model organism.</title>
        <authorList>
            <person name="Liesegang H."/>
            <person name="Kaster A.K."/>
            <person name="Wiezer A."/>
            <person name="Goenrich M."/>
            <person name="Wollherr A."/>
            <person name="Seedorf H."/>
            <person name="Gottschalk G."/>
            <person name="Thauer R.K."/>
        </authorList>
    </citation>
    <scope>NUCLEOTIDE SEQUENCE [LARGE SCALE GENOMIC DNA]</scope>
    <source>
        <strain evidence="7">ATCC BAA-927 / DSM 2133 / JCM 14651 / NBRC 100331 / OCM 82 / Marburg</strain>
    </source>
</reference>
<dbReference type="PaxDb" id="79929-MTBMA_c06230"/>
<feature type="transmembrane region" description="Helical" evidence="5">
    <location>
        <begin position="7"/>
        <end position="26"/>
    </location>
</feature>
<feature type="transmembrane region" description="Helical" evidence="5">
    <location>
        <begin position="150"/>
        <end position="174"/>
    </location>
</feature>
<feature type="transmembrane region" description="Helical" evidence="5">
    <location>
        <begin position="186"/>
        <end position="205"/>
    </location>
</feature>
<gene>
    <name evidence="6" type="ordered locus">MTBMA_c06230</name>
</gene>
<dbReference type="InterPro" id="IPR038770">
    <property type="entry name" value="Na+/solute_symporter_sf"/>
</dbReference>
<accession>D9PVH0</accession>
<dbReference type="EMBL" id="CP001710">
    <property type="protein sequence ID" value="ADL58218.1"/>
    <property type="molecule type" value="Genomic_DNA"/>
</dbReference>
<organism evidence="6 7">
    <name type="scientific">Methanothermobacter marburgensis (strain ATCC BAA-927 / DSM 2133 / JCM 14651 / NBRC 100331 / OCM 82 / Marburg)</name>
    <name type="common">Methanobacterium thermoautotrophicum</name>
    <dbReference type="NCBI Taxonomy" id="79929"/>
    <lineage>
        <taxon>Archaea</taxon>
        <taxon>Methanobacteriati</taxon>
        <taxon>Methanobacteriota</taxon>
        <taxon>Methanomada group</taxon>
        <taxon>Methanobacteria</taxon>
        <taxon>Methanobacteriales</taxon>
        <taxon>Methanobacteriaceae</taxon>
        <taxon>Methanothermobacter</taxon>
    </lineage>
</organism>
<proteinExistence type="predicted"/>
<evidence type="ECO:0000256" key="2">
    <source>
        <dbReference type="ARBA" id="ARBA00022692"/>
    </source>
</evidence>
<feature type="transmembrane region" description="Helical" evidence="5">
    <location>
        <begin position="122"/>
        <end position="144"/>
    </location>
</feature>
<evidence type="ECO:0000256" key="4">
    <source>
        <dbReference type="ARBA" id="ARBA00023136"/>
    </source>
</evidence>
<dbReference type="AlphaFoldDB" id="D9PVH0"/>
<reference key="1">
    <citation type="submission" date="2009-08" db="EMBL/GenBank/DDBJ databases">
        <title>The genome sequence of Methanothermobacter marburgensis.</title>
        <authorList>
            <person name="Kaster A."/>
            <person name="Seedorf H."/>
            <person name="Goenrich M."/>
            <person name="Wiezer A."/>
            <person name="Liesegang H."/>
            <person name="Thauer R."/>
            <person name="Gottschalk G."/>
        </authorList>
    </citation>
    <scope>NUCLEOTIDE SEQUENCE</scope>
    <source>
        <strain>Marburg</strain>
    </source>
</reference>
<keyword evidence="4 5" id="KW-0472">Membrane</keyword>
<dbReference type="HOGENOM" id="CLU_929412_0_0_2"/>
<dbReference type="GO" id="GO:0016020">
    <property type="term" value="C:membrane"/>
    <property type="evidence" value="ECO:0007669"/>
    <property type="project" value="UniProtKB-SubCell"/>
</dbReference>
<dbReference type="Gene3D" id="1.20.1530.20">
    <property type="match status" value="1"/>
</dbReference>
<feature type="transmembrane region" description="Helical" evidence="5">
    <location>
        <begin position="217"/>
        <end position="238"/>
    </location>
</feature>